<protein>
    <submittedName>
        <fullName evidence="1">Uncharacterized protein</fullName>
    </submittedName>
</protein>
<dbReference type="Proteomes" id="UP000579647">
    <property type="component" value="Unassembled WGS sequence"/>
</dbReference>
<proteinExistence type="predicted"/>
<name>A0A840WT08_9ACTN</name>
<evidence type="ECO:0000313" key="1">
    <source>
        <dbReference type="EMBL" id="MBB5494746.1"/>
    </source>
</evidence>
<dbReference type="AlphaFoldDB" id="A0A840WT08"/>
<evidence type="ECO:0000313" key="2">
    <source>
        <dbReference type="Proteomes" id="UP000579647"/>
    </source>
</evidence>
<accession>A0A840WT08</accession>
<dbReference type="EMBL" id="JACHDO010000001">
    <property type="protein sequence ID" value="MBB5494746.1"/>
    <property type="molecule type" value="Genomic_DNA"/>
</dbReference>
<reference evidence="1 2" key="1">
    <citation type="submission" date="2020-08" db="EMBL/GenBank/DDBJ databases">
        <title>Sequencing the genomes of 1000 actinobacteria strains.</title>
        <authorList>
            <person name="Klenk H.-P."/>
        </authorList>
    </citation>
    <scope>NUCLEOTIDE SEQUENCE [LARGE SCALE GENOMIC DNA]</scope>
    <source>
        <strain evidence="1 2">DSM 44598</strain>
    </source>
</reference>
<gene>
    <name evidence="1" type="ORF">HNR07_005883</name>
</gene>
<comment type="caution">
    <text evidence="1">The sequence shown here is derived from an EMBL/GenBank/DDBJ whole genome shotgun (WGS) entry which is preliminary data.</text>
</comment>
<organism evidence="1 2">
    <name type="scientific">Nocardiopsis metallicus</name>
    <dbReference type="NCBI Taxonomy" id="179819"/>
    <lineage>
        <taxon>Bacteria</taxon>
        <taxon>Bacillati</taxon>
        <taxon>Actinomycetota</taxon>
        <taxon>Actinomycetes</taxon>
        <taxon>Streptosporangiales</taxon>
        <taxon>Nocardiopsidaceae</taxon>
        <taxon>Nocardiopsis</taxon>
    </lineage>
</organism>
<sequence>MSMYGLVLDQGRFWTPNPFPDAWEGFQGEQTWCFMASGRMADNIPELHYVEGYAFSGDFDFPIGHAWCARSDGRVVDPTWGDAGTAYYGVALTQAFRRLQHDPLLGQTSTLVQVAPSDLLEHGLPKTARAP</sequence>
<keyword evidence="2" id="KW-1185">Reference proteome</keyword>